<dbReference type="InterPro" id="IPR016155">
    <property type="entry name" value="Mopterin_synth/thiamin_S_b"/>
</dbReference>
<dbReference type="EMBL" id="CP046452">
    <property type="protein sequence ID" value="QGU03242.1"/>
    <property type="molecule type" value="Genomic_DNA"/>
</dbReference>
<proteinExistence type="predicted"/>
<dbReference type="Pfam" id="PF02597">
    <property type="entry name" value="ThiS"/>
    <property type="match status" value="1"/>
</dbReference>
<evidence type="ECO:0000313" key="2">
    <source>
        <dbReference type="Proteomes" id="UP000427071"/>
    </source>
</evidence>
<name>A0A6B8VDE0_9CORY</name>
<dbReference type="Proteomes" id="UP000427071">
    <property type="component" value="Chromosome"/>
</dbReference>
<dbReference type="InterPro" id="IPR003749">
    <property type="entry name" value="ThiS/MoaD-like"/>
</dbReference>
<evidence type="ECO:0000313" key="1">
    <source>
        <dbReference type="EMBL" id="QGU03242.1"/>
    </source>
</evidence>
<dbReference type="RefSeq" id="WP_156193551.1">
    <property type="nucleotide sequence ID" value="NZ_CP046452.1"/>
</dbReference>
<dbReference type="AlphaFoldDB" id="A0A6B8VDE0"/>
<dbReference type="KEGG" id="ckw:CKALI_12020"/>
<sequence length="63" mass="6400">MTLVNGAHYEPSPSENLADLALSLAGRTEGVAIAVDGAVVPRSRWDRTPVAGAIEIVTAAQGG</sequence>
<keyword evidence="2" id="KW-1185">Reference proteome</keyword>
<dbReference type="SUPFAM" id="SSF54285">
    <property type="entry name" value="MoaD/ThiS"/>
    <property type="match status" value="1"/>
</dbReference>
<dbReference type="NCBIfam" id="TIGR01683">
    <property type="entry name" value="thiS"/>
    <property type="match status" value="1"/>
</dbReference>
<dbReference type="InterPro" id="IPR012675">
    <property type="entry name" value="Beta-grasp_dom_sf"/>
</dbReference>
<accession>A0A6B8VDE0</accession>
<dbReference type="CDD" id="cd00565">
    <property type="entry name" value="Ubl_ThiS"/>
    <property type="match status" value="1"/>
</dbReference>
<dbReference type="Gene3D" id="3.10.20.30">
    <property type="match status" value="1"/>
</dbReference>
<reference evidence="2" key="1">
    <citation type="submission" date="2019-11" db="EMBL/GenBank/DDBJ databases">
        <title>Complete genome sequence of Corynebacterium kalinowskii 1959, a novel Corynebacterium species isolated from soil of a small paddock in Vilsendorf, Germany.</title>
        <authorList>
            <person name="Schaffert L."/>
            <person name="Ruwe M."/>
            <person name="Milse J."/>
            <person name="Hanuschka K."/>
            <person name="Ortseifen V."/>
            <person name="Droste J."/>
            <person name="Brandt D."/>
            <person name="Schlueter L."/>
            <person name="Kutter Y."/>
            <person name="Vinke S."/>
            <person name="Viehoefer P."/>
            <person name="Jacob L."/>
            <person name="Luebke N.-C."/>
            <person name="Schulte-Berndt E."/>
            <person name="Hain C."/>
            <person name="Linder M."/>
            <person name="Schmidt P."/>
            <person name="Wollenschlaeger L."/>
            <person name="Luttermann T."/>
            <person name="Thieme E."/>
            <person name="Hassa J."/>
            <person name="Haak M."/>
            <person name="Wittchen M."/>
            <person name="Mentz A."/>
            <person name="Persicke M."/>
            <person name="Busche T."/>
            <person name="Ruckert C."/>
        </authorList>
    </citation>
    <scope>NUCLEOTIDE SEQUENCE [LARGE SCALE GENOMIC DNA]</scope>
    <source>
        <strain evidence="2">1959</strain>
    </source>
</reference>
<gene>
    <name evidence="1" type="ORF">CKALI_12020</name>
</gene>
<protein>
    <submittedName>
        <fullName evidence="1">Sulfur carrier protein ThiS</fullName>
    </submittedName>
</protein>
<organism evidence="1 2">
    <name type="scientific">Corynebacterium kalinowskii</name>
    <dbReference type="NCBI Taxonomy" id="2675216"/>
    <lineage>
        <taxon>Bacteria</taxon>
        <taxon>Bacillati</taxon>
        <taxon>Actinomycetota</taxon>
        <taxon>Actinomycetes</taxon>
        <taxon>Mycobacteriales</taxon>
        <taxon>Corynebacteriaceae</taxon>
        <taxon>Corynebacterium</taxon>
    </lineage>
</organism>
<dbReference type="InterPro" id="IPR010035">
    <property type="entry name" value="Thi_S"/>
</dbReference>